<dbReference type="GO" id="GO:0008033">
    <property type="term" value="P:tRNA processing"/>
    <property type="evidence" value="ECO:0007669"/>
    <property type="project" value="UniProtKB-KW"/>
</dbReference>
<dbReference type="Pfam" id="PF01300">
    <property type="entry name" value="Sua5_yciO_yrdC"/>
    <property type="match status" value="1"/>
</dbReference>
<evidence type="ECO:0000256" key="10">
    <source>
        <dbReference type="ARBA" id="ARBA00029774"/>
    </source>
</evidence>
<comment type="subcellular location">
    <subcellularLocation>
        <location evidence="1">Cytoplasm</location>
    </subcellularLocation>
</comment>
<evidence type="ECO:0000256" key="9">
    <source>
        <dbReference type="ARBA" id="ARBA00022840"/>
    </source>
</evidence>
<evidence type="ECO:0000256" key="11">
    <source>
        <dbReference type="ARBA" id="ARBA00048366"/>
    </source>
</evidence>
<dbReference type="PANTHER" id="PTHR17490:SF16">
    <property type="entry name" value="THREONYLCARBAMOYL-AMP SYNTHASE"/>
    <property type="match status" value="1"/>
</dbReference>
<evidence type="ECO:0000313" key="13">
    <source>
        <dbReference type="EMBL" id="TVM20018.1"/>
    </source>
</evidence>
<feature type="domain" description="YrdC-like" evidence="12">
    <location>
        <begin position="3"/>
        <end position="196"/>
    </location>
</feature>
<keyword evidence="8" id="KW-0547">Nucleotide-binding</keyword>
<dbReference type="GO" id="GO:0005524">
    <property type="term" value="F:ATP binding"/>
    <property type="evidence" value="ECO:0007669"/>
    <property type="project" value="UniProtKB-KW"/>
</dbReference>
<dbReference type="AlphaFoldDB" id="A0A7M3MKC1"/>
<evidence type="ECO:0000256" key="8">
    <source>
        <dbReference type="ARBA" id="ARBA00022741"/>
    </source>
</evidence>
<dbReference type="GO" id="GO:0000049">
    <property type="term" value="F:tRNA binding"/>
    <property type="evidence" value="ECO:0007669"/>
    <property type="project" value="TreeGrafter"/>
</dbReference>
<keyword evidence="6" id="KW-0819">tRNA processing</keyword>
<dbReference type="GO" id="GO:0003725">
    <property type="term" value="F:double-stranded RNA binding"/>
    <property type="evidence" value="ECO:0007669"/>
    <property type="project" value="InterPro"/>
</dbReference>
<keyword evidence="14" id="KW-1185">Reference proteome</keyword>
<evidence type="ECO:0000256" key="3">
    <source>
        <dbReference type="ARBA" id="ARBA00012584"/>
    </source>
</evidence>
<dbReference type="EMBL" id="QMIE01000001">
    <property type="protein sequence ID" value="TVM20018.1"/>
    <property type="molecule type" value="Genomic_DNA"/>
</dbReference>
<keyword evidence="5" id="KW-0808">Transferase</keyword>
<organism evidence="13 14">
    <name type="scientific">Oceanidesulfovibrio indonesiensis</name>
    <dbReference type="NCBI Taxonomy" id="54767"/>
    <lineage>
        <taxon>Bacteria</taxon>
        <taxon>Pseudomonadati</taxon>
        <taxon>Thermodesulfobacteriota</taxon>
        <taxon>Desulfovibrionia</taxon>
        <taxon>Desulfovibrionales</taxon>
        <taxon>Desulfovibrionaceae</taxon>
        <taxon>Oceanidesulfovibrio</taxon>
    </lineage>
</organism>
<dbReference type="Gene3D" id="3.90.870.10">
    <property type="entry name" value="DHBP synthase"/>
    <property type="match status" value="1"/>
</dbReference>
<dbReference type="GO" id="GO:0006450">
    <property type="term" value="P:regulation of translational fidelity"/>
    <property type="evidence" value="ECO:0007669"/>
    <property type="project" value="TreeGrafter"/>
</dbReference>
<evidence type="ECO:0000256" key="6">
    <source>
        <dbReference type="ARBA" id="ARBA00022694"/>
    </source>
</evidence>
<sequence length="209" mass="21849">MNPLTYEEAVGRLRAGSSLVYPTETFFGLGCKATDPQAVGGVVRCKGRPEAKPLPVIVGSLDQLDPLTEGFPEVSQQNCLEALAARFWPGPVAVLLPARKDLPRPLHGATGHVAVRVCGHPLARRLCLEVGEPLVATSANMAGAPPAATVADLDMELVRAAGGYVHGPPDPVGAMPSTIVSILEGGSLRIMRQGIVPCEAFSDLGFRVV</sequence>
<keyword evidence="7" id="KW-0548">Nucleotidyltransferase</keyword>
<evidence type="ECO:0000256" key="5">
    <source>
        <dbReference type="ARBA" id="ARBA00022679"/>
    </source>
</evidence>
<dbReference type="InterPro" id="IPR017945">
    <property type="entry name" value="DHBP_synth_RibB-like_a/b_dom"/>
</dbReference>
<comment type="caution">
    <text evidence="13">The sequence shown here is derived from an EMBL/GenBank/DDBJ whole genome shotgun (WGS) entry which is preliminary data.</text>
</comment>
<name>A0A7M3MKC1_9BACT</name>
<dbReference type="OrthoDB" id="9814580at2"/>
<dbReference type="PANTHER" id="PTHR17490">
    <property type="entry name" value="SUA5"/>
    <property type="match status" value="1"/>
</dbReference>
<evidence type="ECO:0000256" key="7">
    <source>
        <dbReference type="ARBA" id="ARBA00022695"/>
    </source>
</evidence>
<protein>
    <recommendedName>
        <fullName evidence="10">L-threonylcarbamoyladenylate synthase</fullName>
        <ecNumber evidence="3">2.7.7.87</ecNumber>
    </recommendedName>
    <alternativeName>
        <fullName evidence="10">L-threonylcarbamoyladenylate synthase</fullName>
    </alternativeName>
</protein>
<comment type="similarity">
    <text evidence="2">Belongs to the SUA5 family.</text>
</comment>
<dbReference type="EC" id="2.7.7.87" evidence="3"/>
<dbReference type="GO" id="GO:0061710">
    <property type="term" value="F:L-threonylcarbamoyladenylate synthase"/>
    <property type="evidence" value="ECO:0007669"/>
    <property type="project" value="UniProtKB-EC"/>
</dbReference>
<dbReference type="GO" id="GO:0005737">
    <property type="term" value="C:cytoplasm"/>
    <property type="evidence" value="ECO:0007669"/>
    <property type="project" value="UniProtKB-SubCell"/>
</dbReference>
<evidence type="ECO:0000259" key="12">
    <source>
        <dbReference type="PROSITE" id="PS51163"/>
    </source>
</evidence>
<evidence type="ECO:0000313" key="14">
    <source>
        <dbReference type="Proteomes" id="UP000448292"/>
    </source>
</evidence>
<reference evidence="13 14" key="1">
    <citation type="submission" date="2018-06" db="EMBL/GenBank/DDBJ databases">
        <title>Complete genome of Desulfovibrio indonesiensis P37SLT.</title>
        <authorList>
            <person name="Crispim J.S."/>
            <person name="Vidigal P.M.P."/>
            <person name="Silva L.C.F."/>
            <person name="Laguardia C.N."/>
            <person name="Araujo L.C."/>
            <person name="Dias R.S."/>
            <person name="Sousa M.P."/>
            <person name="Paula S.O."/>
            <person name="Silva C."/>
        </authorList>
    </citation>
    <scope>NUCLEOTIDE SEQUENCE [LARGE SCALE GENOMIC DNA]</scope>
    <source>
        <strain evidence="13 14">P37SLT</strain>
    </source>
</reference>
<dbReference type="RefSeq" id="WP_144301480.1">
    <property type="nucleotide sequence ID" value="NZ_QMIE01000001.1"/>
</dbReference>
<dbReference type="NCBIfam" id="TIGR00057">
    <property type="entry name" value="L-threonylcarbamoyladenylate synthase"/>
    <property type="match status" value="1"/>
</dbReference>
<keyword evidence="4" id="KW-0963">Cytoplasm</keyword>
<dbReference type="PROSITE" id="PS51163">
    <property type="entry name" value="YRDC"/>
    <property type="match status" value="1"/>
</dbReference>
<dbReference type="InterPro" id="IPR006070">
    <property type="entry name" value="Sua5-like_dom"/>
</dbReference>
<accession>A0A7M3MKC1</accession>
<dbReference type="SUPFAM" id="SSF55821">
    <property type="entry name" value="YrdC/RibB"/>
    <property type="match status" value="1"/>
</dbReference>
<proteinExistence type="inferred from homology"/>
<keyword evidence="9" id="KW-0067">ATP-binding</keyword>
<evidence type="ECO:0000256" key="2">
    <source>
        <dbReference type="ARBA" id="ARBA00007663"/>
    </source>
</evidence>
<comment type="catalytic activity">
    <reaction evidence="11">
        <text>L-threonine + hydrogencarbonate + ATP = L-threonylcarbamoyladenylate + diphosphate + H2O</text>
        <dbReference type="Rhea" id="RHEA:36407"/>
        <dbReference type="ChEBI" id="CHEBI:15377"/>
        <dbReference type="ChEBI" id="CHEBI:17544"/>
        <dbReference type="ChEBI" id="CHEBI:30616"/>
        <dbReference type="ChEBI" id="CHEBI:33019"/>
        <dbReference type="ChEBI" id="CHEBI:57926"/>
        <dbReference type="ChEBI" id="CHEBI:73682"/>
        <dbReference type="EC" id="2.7.7.87"/>
    </reaction>
</comment>
<dbReference type="Proteomes" id="UP000448292">
    <property type="component" value="Unassembled WGS sequence"/>
</dbReference>
<gene>
    <name evidence="13" type="ORF">DPQ33_01970</name>
</gene>
<dbReference type="InterPro" id="IPR050156">
    <property type="entry name" value="TC-AMP_synthase_SUA5"/>
</dbReference>
<evidence type="ECO:0000256" key="4">
    <source>
        <dbReference type="ARBA" id="ARBA00022490"/>
    </source>
</evidence>
<evidence type="ECO:0000256" key="1">
    <source>
        <dbReference type="ARBA" id="ARBA00004496"/>
    </source>
</evidence>